<dbReference type="EMBL" id="KZ825341">
    <property type="protein sequence ID" value="RAH45877.1"/>
    <property type="molecule type" value="Genomic_DNA"/>
</dbReference>
<keyword evidence="2" id="KW-1185">Reference proteome</keyword>
<organism evidence="1 2">
    <name type="scientific">Aspergillus brunneoviolaceus CBS 621.78</name>
    <dbReference type="NCBI Taxonomy" id="1450534"/>
    <lineage>
        <taxon>Eukaryota</taxon>
        <taxon>Fungi</taxon>
        <taxon>Dikarya</taxon>
        <taxon>Ascomycota</taxon>
        <taxon>Pezizomycotina</taxon>
        <taxon>Eurotiomycetes</taxon>
        <taxon>Eurotiomycetidae</taxon>
        <taxon>Eurotiales</taxon>
        <taxon>Aspergillaceae</taxon>
        <taxon>Aspergillus</taxon>
        <taxon>Aspergillus subgen. Circumdati</taxon>
    </lineage>
</organism>
<evidence type="ECO:0000313" key="2">
    <source>
        <dbReference type="Proteomes" id="UP000249057"/>
    </source>
</evidence>
<name>A0ACD1G9M9_9EURO</name>
<dbReference type="Proteomes" id="UP000249057">
    <property type="component" value="Unassembled WGS sequence"/>
</dbReference>
<accession>A0ACD1G9M9</accession>
<evidence type="ECO:0000313" key="1">
    <source>
        <dbReference type="EMBL" id="RAH45877.1"/>
    </source>
</evidence>
<reference evidence="1" key="1">
    <citation type="submission" date="2018-02" db="EMBL/GenBank/DDBJ databases">
        <title>The genomes of Aspergillus section Nigri reveals drivers in fungal speciation.</title>
        <authorList>
            <consortium name="DOE Joint Genome Institute"/>
            <person name="Vesth T.C."/>
            <person name="Nybo J."/>
            <person name="Theobald S."/>
            <person name="Brandl J."/>
            <person name="Frisvad J.C."/>
            <person name="Nielsen K.F."/>
            <person name="Lyhne E.K."/>
            <person name="Kogle M.E."/>
            <person name="Kuo A."/>
            <person name="Riley R."/>
            <person name="Clum A."/>
            <person name="Nolan M."/>
            <person name="Lipzen A."/>
            <person name="Salamov A."/>
            <person name="Henrissat B."/>
            <person name="Wiebenga A."/>
            <person name="De vries R.P."/>
            <person name="Grigoriev I.V."/>
            <person name="Mortensen U.H."/>
            <person name="Andersen M.R."/>
            <person name="Baker S.E."/>
        </authorList>
    </citation>
    <scope>NUCLEOTIDE SEQUENCE</scope>
    <source>
        <strain evidence="1">CBS 621.78</strain>
    </source>
</reference>
<sequence>MCSPISRRSTVLYPNILNSRSNSYEVEESDAKGPATLNEQHSRRSASSTPPSSYDSGPDIPFHAATTSTPTVTVTRHSHSPVTAAAYNNNNNNNKPTTDPPNNDNTDTDTDTDIPNPFFISSKPIKGPPIPFPRYLQAEIAKWHEATRGQRRKKRPPFSYRGEGVIREYKVFDRTGQELQLCQYPLKSPRTNVLVAYEATAAAAAAGAGPPRTGSGSEASSASASASAPPGGKIVVCSLPHSSPFGTFLRQWTPAEQDPPPPSCAVRVWRMRPGQEIVYDPAAWEFIDGRREREQQQQQQGGGGGGGGGGGMATADVRPRPQERRASERGVPARSARSKSAQQQQQQKVVASATRVASISSDRDSSPLSEVVDDTDEESSSVSEPIQQTRRNPKRQQQPAPTSPSSSSPPVPKRRKTNHADPLSLRKVTGGLVFVLCSEDKPKRFVFVATCNTVDDLFAQALDFFRLHYKLTELKYLCCETEAHGEVWLPRGGHDEFDYMIWVALDSLKGKENVPAVEIKVRPVIVP</sequence>
<proteinExistence type="predicted"/>
<gene>
    <name evidence="1" type="ORF">BO95DRAFT_442535</name>
</gene>
<protein>
    <submittedName>
        <fullName evidence="1">Uncharacterized protein</fullName>
    </submittedName>
</protein>